<organism evidence="1 2">
    <name type="scientific">Kutzneria viridogrisea</name>
    <dbReference type="NCBI Taxonomy" id="47990"/>
    <lineage>
        <taxon>Bacteria</taxon>
        <taxon>Bacillati</taxon>
        <taxon>Actinomycetota</taxon>
        <taxon>Actinomycetes</taxon>
        <taxon>Pseudonocardiales</taxon>
        <taxon>Pseudonocardiaceae</taxon>
        <taxon>Kutzneria</taxon>
    </lineage>
</organism>
<proteinExistence type="predicted"/>
<accession>A0ABR6BYF0</accession>
<dbReference type="RefSeq" id="WP_025357200.1">
    <property type="nucleotide sequence ID" value="NZ_BAAABQ010000027.1"/>
</dbReference>
<comment type="caution">
    <text evidence="1">The sequence shown here is derived from an EMBL/GenBank/DDBJ whole genome shotgun (WGS) entry which is preliminary data.</text>
</comment>
<name>A0ABR6BYF0_9PSEU</name>
<dbReference type="InterPro" id="IPR009057">
    <property type="entry name" value="Homeodomain-like_sf"/>
</dbReference>
<gene>
    <name evidence="1" type="ORF">BC739_009195</name>
</gene>
<reference evidence="1 2" key="1">
    <citation type="submission" date="2020-08" db="EMBL/GenBank/DDBJ databases">
        <title>Genomic Encyclopedia of Archaeal and Bacterial Type Strains, Phase II (KMG-II): from individual species to whole genera.</title>
        <authorList>
            <person name="Goeker M."/>
        </authorList>
    </citation>
    <scope>NUCLEOTIDE SEQUENCE [LARGE SCALE GENOMIC DNA]</scope>
    <source>
        <strain evidence="1 2">DSM 43850</strain>
    </source>
</reference>
<dbReference type="Gene3D" id="1.10.357.10">
    <property type="entry name" value="Tetracycline Repressor, domain 2"/>
    <property type="match status" value="1"/>
</dbReference>
<keyword evidence="2" id="KW-1185">Reference proteome</keyword>
<protein>
    <submittedName>
        <fullName evidence="1">AcrR family transcriptional regulator</fullName>
    </submittedName>
</protein>
<dbReference type="InterPro" id="IPR036271">
    <property type="entry name" value="Tet_transcr_reg_TetR-rel_C_sf"/>
</dbReference>
<dbReference type="EMBL" id="JACJID010000010">
    <property type="protein sequence ID" value="MBA8931936.1"/>
    <property type="molecule type" value="Genomic_DNA"/>
</dbReference>
<evidence type="ECO:0000313" key="1">
    <source>
        <dbReference type="EMBL" id="MBA8931936.1"/>
    </source>
</evidence>
<dbReference type="Proteomes" id="UP000517916">
    <property type="component" value="Unassembled WGS sequence"/>
</dbReference>
<dbReference type="SUPFAM" id="SSF46689">
    <property type="entry name" value="Homeodomain-like"/>
    <property type="match status" value="1"/>
</dbReference>
<dbReference type="SUPFAM" id="SSF48498">
    <property type="entry name" value="Tetracyclin repressor-like, C-terminal domain"/>
    <property type="match status" value="1"/>
</dbReference>
<evidence type="ECO:0000313" key="2">
    <source>
        <dbReference type="Proteomes" id="UP000517916"/>
    </source>
</evidence>
<sequence length="194" mass="21507">MGKRAVGRPASLELGRILDVVEEVGLDSFTVTEVARRLEVRDSTIYNYVRSREALRVLAGARVLSSLEVTAPEVADWTEYLITVNLRLRRIAQRHRGAAAYYLSGPYDEQTLEMFDGQIAQTRQRLPGIDEDYAFVLASHASTTNLLYLSSPEIGEDTVRAVLGATLPALHGALRGQALPGVSWRQRRDAGRAR</sequence>